<proteinExistence type="predicted"/>
<dbReference type="OrthoDB" id="7988450at2"/>
<gene>
    <name evidence="1" type="ORF">AOQ71_39315</name>
</gene>
<organism evidence="1 2">
    <name type="scientific">Bradyrhizobium manausense</name>
    <dbReference type="NCBI Taxonomy" id="989370"/>
    <lineage>
        <taxon>Bacteria</taxon>
        <taxon>Pseudomonadati</taxon>
        <taxon>Pseudomonadota</taxon>
        <taxon>Alphaproteobacteria</taxon>
        <taxon>Hyphomicrobiales</taxon>
        <taxon>Nitrobacteraceae</taxon>
        <taxon>Bradyrhizobium</taxon>
    </lineage>
</organism>
<dbReference type="InterPro" id="IPR013320">
    <property type="entry name" value="ConA-like_dom_sf"/>
</dbReference>
<sequence length="336" mass="37774">MAVQPPKLEVKEPVTLPHAGFDPLTATPAELDYYWLPAKPDPVTQPELYEHWSEMMSPAPAFVAAQSQPPPFPFATSVPEPLHHNRLRSRLQNSRNWSGAYLSSNHANRFTRVVGRWTVPQIRPGVRAKQEPAGLAFKCSIWIGLDGKKRWTESMPQVGSGHKVQDGGVGESHELWWQWWHRDSPAVSDYLPWTIKGVPISAGDLILCSLNVSSTDPKTVRLHVVNRTSGIFATVQLKREPVLGSTAEWVVERPGDWATPIGINKDGPLFPLPNYGEVIIDRCATEHAFPPAQPAFLPRLIRMKQKFQQFNRVAVISNPSVRREPPARIRVNYHEP</sequence>
<dbReference type="SUPFAM" id="SSF49899">
    <property type="entry name" value="Concanavalin A-like lectins/glucanases"/>
    <property type="match status" value="1"/>
</dbReference>
<keyword evidence="2" id="KW-1185">Reference proteome</keyword>
<dbReference type="GO" id="GO:0006508">
    <property type="term" value="P:proteolysis"/>
    <property type="evidence" value="ECO:0007669"/>
    <property type="project" value="InterPro"/>
</dbReference>
<dbReference type="InterPro" id="IPR000250">
    <property type="entry name" value="Peptidase_G1"/>
</dbReference>
<dbReference type="PANTHER" id="PTHR37536">
    <property type="entry name" value="PUTATIVE (AFU_ORTHOLOGUE AFUA_3G02970)-RELATED"/>
    <property type="match status" value="1"/>
</dbReference>
<reference evidence="1 2" key="1">
    <citation type="submission" date="2015-09" db="EMBL/GenBank/DDBJ databases">
        <title>Draft Genome Sequence of Bradyrhizobium manausense Strain BR 3351T, a Novel Symbiotic Nitrogen-Fixing Alphaproteobacterium Isolated from Brazilian Amazon Rain Forest.</title>
        <authorList>
            <person name="De Araujo J.L."/>
            <person name="Zilli J.E."/>
        </authorList>
    </citation>
    <scope>NUCLEOTIDE SEQUENCE [LARGE SCALE GENOMIC DNA]</scope>
    <source>
        <strain evidence="1 2">BR3351</strain>
    </source>
</reference>
<dbReference type="Pfam" id="PF01828">
    <property type="entry name" value="Peptidase_A4"/>
    <property type="match status" value="1"/>
</dbReference>
<dbReference type="PANTHER" id="PTHR37536:SF1">
    <property type="entry name" value="ASPERGILLOPEPSIN, PUTAITVE (AFU_ORTHOLOGUE AFUA_7G01200)"/>
    <property type="match status" value="1"/>
</dbReference>
<dbReference type="Proteomes" id="UP000051936">
    <property type="component" value="Unassembled WGS sequence"/>
</dbReference>
<evidence type="ECO:0000313" key="2">
    <source>
        <dbReference type="Proteomes" id="UP000051936"/>
    </source>
</evidence>
<dbReference type="InterPro" id="IPR038656">
    <property type="entry name" value="Peptidase_G1_sf"/>
</dbReference>
<dbReference type="Gene3D" id="2.60.120.700">
    <property type="entry name" value="Peptidase G1"/>
    <property type="match status" value="1"/>
</dbReference>
<dbReference type="AlphaFoldDB" id="A0A0R3CTT5"/>
<dbReference type="RefSeq" id="WP_057758677.1">
    <property type="nucleotide sequence ID" value="NZ_LJYG01000112.1"/>
</dbReference>
<dbReference type="CDD" id="cd13426">
    <property type="entry name" value="Peptidase_G1"/>
    <property type="match status" value="1"/>
</dbReference>
<dbReference type="EMBL" id="LJYG01000112">
    <property type="protein sequence ID" value="KRQ01032.1"/>
    <property type="molecule type" value="Genomic_DNA"/>
</dbReference>
<accession>A0A0R3CTT5</accession>
<evidence type="ECO:0000313" key="1">
    <source>
        <dbReference type="EMBL" id="KRQ01032.1"/>
    </source>
</evidence>
<protein>
    <recommendedName>
        <fullName evidence="3">Peptidase A4</fullName>
    </recommendedName>
</protein>
<dbReference type="STRING" id="989370.AOQ71_39315"/>
<evidence type="ECO:0008006" key="3">
    <source>
        <dbReference type="Google" id="ProtNLM"/>
    </source>
</evidence>
<comment type="caution">
    <text evidence="1">The sequence shown here is derived from an EMBL/GenBank/DDBJ whole genome shotgun (WGS) entry which is preliminary data.</text>
</comment>
<dbReference type="GO" id="GO:0070007">
    <property type="term" value="F:glutamic-type endopeptidase activity"/>
    <property type="evidence" value="ECO:0007669"/>
    <property type="project" value="InterPro"/>
</dbReference>
<name>A0A0R3CTT5_9BRAD</name>